<evidence type="ECO:0000313" key="4">
    <source>
        <dbReference type="Proteomes" id="UP000001307"/>
    </source>
</evidence>
<sequence length="719" mass="82140">MEAAQEETAPEIEPVEEEIPAPVQEPEAEPEKAADELKEDLENMFDFKVPVVEFEDDPVPEPVVQSEPVIAEVSVEPEPVQEAQMERKNSKISNASKTSLAEEIPLQEMTTKSSRVTSPAPKKNQVVPFVLESPDGSRPTSSQSMRVDPAIFSSEPRTKTTLSSTDLNTWKQPEWMPNDLANKLQTVDENLPKTDEIEEAPMQLDLSTQVLLNKNERQYIPYDTAKAYIAKILGQNDQTKQIFLKNIRNLEDKYKSIEIEANGHFSAFVVQMKAQYSLKYEVMRKAYKAAKSDLDTKSEQMNGHVTNMKQQNGRLKEQLKCLLLAFKAEKEKREANFGDDMKEVMEKAESDRAKFNSEIEQLKKENAALKAGGAVVVASHVKNSGEPVPDGNLVGTHDDEYVKELKEELREAKCENEELVTKIAAVEAGTAAQEKQVADQIMNDEELLEKFYTTQMQLELMEDQSELVEKLKSDVIELERKLAETEERDAAQKVKIAALVKSLEEPDSSEDQKRMADLETHSIELEEKLQKTDNSNHELNNQLAEEKRKVEKLEKQLKQKQQFSSEVKRNPRRAATAVAAATVRGNRTGDNGQVKDLQAKIRVLERERNDLEKQLRKNDLSMTREKTMVQTKLNKTDGDLEKYKNRYEETKKKLKEQQDLCKEHSDKLKKLERSSKTHLKDLEKIEKLEEEVAMLTSEQKKMQKELQRNALAKEVLQYH</sequence>
<feature type="compositionally biased region" description="Acidic residues" evidence="2">
    <location>
        <begin position="1"/>
        <end position="19"/>
    </location>
</feature>
<gene>
    <name evidence="3" type="ORF">GSOID_T00017696001</name>
</gene>
<protein>
    <submittedName>
        <fullName evidence="3">Uncharacterized protein</fullName>
    </submittedName>
</protein>
<feature type="coiled-coil region" evidence="1">
    <location>
        <begin position="345"/>
        <end position="372"/>
    </location>
</feature>
<reference evidence="3" key="1">
    <citation type="journal article" date="2010" name="Science">
        <title>Plasticity of animal genome architecture unmasked by rapid evolution of a pelagic tunicate.</title>
        <authorList>
            <person name="Denoeud F."/>
            <person name="Henriet S."/>
            <person name="Mungpakdee S."/>
            <person name="Aury J.M."/>
            <person name="Da Silva C."/>
            <person name="Brinkmann H."/>
            <person name="Mikhaleva J."/>
            <person name="Olsen L.C."/>
            <person name="Jubin C."/>
            <person name="Canestro C."/>
            <person name="Bouquet J.M."/>
            <person name="Danks G."/>
            <person name="Poulain J."/>
            <person name="Campsteijn C."/>
            <person name="Adamski M."/>
            <person name="Cross I."/>
            <person name="Yadetie F."/>
            <person name="Muffato M."/>
            <person name="Louis A."/>
            <person name="Butcher S."/>
            <person name="Tsagkogeorga G."/>
            <person name="Konrad A."/>
            <person name="Singh S."/>
            <person name="Jensen M.F."/>
            <person name="Cong E.H."/>
            <person name="Eikeseth-Otteraa H."/>
            <person name="Noel B."/>
            <person name="Anthouard V."/>
            <person name="Porcel B.M."/>
            <person name="Kachouri-Lafond R."/>
            <person name="Nishino A."/>
            <person name="Ugolini M."/>
            <person name="Chourrout P."/>
            <person name="Nishida H."/>
            <person name="Aasland R."/>
            <person name="Huzurbazar S."/>
            <person name="Westhof E."/>
            <person name="Delsuc F."/>
            <person name="Lehrach H."/>
            <person name="Reinhardt R."/>
            <person name="Weissenbach J."/>
            <person name="Roy S.W."/>
            <person name="Artiguenave F."/>
            <person name="Postlethwait J.H."/>
            <person name="Manak J.R."/>
            <person name="Thompson E.M."/>
            <person name="Jaillon O."/>
            <person name="Du Pasquier L."/>
            <person name="Boudinot P."/>
            <person name="Liberles D.A."/>
            <person name="Volff J.N."/>
            <person name="Philippe H."/>
            <person name="Lenhard B."/>
            <person name="Roest Crollius H."/>
            <person name="Wincker P."/>
            <person name="Chourrout D."/>
        </authorList>
    </citation>
    <scope>NUCLEOTIDE SEQUENCE [LARGE SCALE GENOMIC DNA]</scope>
</reference>
<dbReference type="AlphaFoldDB" id="E4X357"/>
<dbReference type="InParanoid" id="E4X357"/>
<name>E4X357_OIKDI</name>
<feature type="coiled-coil region" evidence="1">
    <location>
        <begin position="461"/>
        <end position="488"/>
    </location>
</feature>
<feature type="coiled-coil region" evidence="1">
    <location>
        <begin position="594"/>
        <end position="705"/>
    </location>
</feature>
<evidence type="ECO:0000256" key="1">
    <source>
        <dbReference type="SAM" id="Coils"/>
    </source>
</evidence>
<evidence type="ECO:0000313" key="3">
    <source>
        <dbReference type="EMBL" id="CBY18061.1"/>
    </source>
</evidence>
<accession>E4X357</accession>
<keyword evidence="4" id="KW-1185">Reference proteome</keyword>
<feature type="compositionally biased region" description="Polar residues" evidence="2">
    <location>
        <begin position="108"/>
        <end position="117"/>
    </location>
</feature>
<dbReference type="EMBL" id="FN653023">
    <property type="protein sequence ID" value="CBY18061.1"/>
    <property type="molecule type" value="Genomic_DNA"/>
</dbReference>
<keyword evidence="1" id="KW-0175">Coiled coil</keyword>
<feature type="region of interest" description="Disordered" evidence="2">
    <location>
        <begin position="58"/>
        <end position="124"/>
    </location>
</feature>
<feature type="coiled-coil region" evidence="1">
    <location>
        <begin position="402"/>
        <end position="429"/>
    </location>
</feature>
<organism evidence="3">
    <name type="scientific">Oikopleura dioica</name>
    <name type="common">Tunicate</name>
    <dbReference type="NCBI Taxonomy" id="34765"/>
    <lineage>
        <taxon>Eukaryota</taxon>
        <taxon>Metazoa</taxon>
        <taxon>Chordata</taxon>
        <taxon>Tunicata</taxon>
        <taxon>Appendicularia</taxon>
        <taxon>Copelata</taxon>
        <taxon>Oikopleuridae</taxon>
        <taxon>Oikopleura</taxon>
    </lineage>
</organism>
<feature type="coiled-coil region" evidence="1">
    <location>
        <begin position="515"/>
        <end position="570"/>
    </location>
</feature>
<evidence type="ECO:0000256" key="2">
    <source>
        <dbReference type="SAM" id="MobiDB-lite"/>
    </source>
</evidence>
<dbReference type="Proteomes" id="UP000001307">
    <property type="component" value="Unassembled WGS sequence"/>
</dbReference>
<proteinExistence type="predicted"/>
<feature type="region of interest" description="Disordered" evidence="2">
    <location>
        <begin position="1"/>
        <end position="40"/>
    </location>
</feature>